<feature type="region of interest" description="Disordered" evidence="5">
    <location>
        <begin position="1"/>
        <end position="22"/>
    </location>
</feature>
<protein>
    <submittedName>
        <fullName evidence="6">Uncharacterized protein</fullName>
    </submittedName>
</protein>
<keyword evidence="3" id="KW-0347">Helicase</keyword>
<accession>A0ABQ9J050</accession>
<keyword evidence="1" id="KW-0547">Nucleotide-binding</keyword>
<dbReference type="Proteomes" id="UP001162164">
    <property type="component" value="Unassembled WGS sequence"/>
</dbReference>
<feature type="region of interest" description="Disordered" evidence="5">
    <location>
        <begin position="784"/>
        <end position="803"/>
    </location>
</feature>
<feature type="compositionally biased region" description="Polar residues" evidence="5">
    <location>
        <begin position="762"/>
        <end position="776"/>
    </location>
</feature>
<reference evidence="6" key="1">
    <citation type="journal article" date="2023" name="Insect Mol. Biol.">
        <title>Genome sequencing provides insights into the evolution of gene families encoding plant cell wall-degrading enzymes in longhorned beetles.</title>
        <authorList>
            <person name="Shin N.R."/>
            <person name="Okamura Y."/>
            <person name="Kirsch R."/>
            <person name="Pauchet Y."/>
        </authorList>
    </citation>
    <scope>NUCLEOTIDE SEQUENCE</scope>
    <source>
        <strain evidence="6">MMC_N1</strain>
    </source>
</reference>
<evidence type="ECO:0000313" key="6">
    <source>
        <dbReference type="EMBL" id="KAJ8969929.1"/>
    </source>
</evidence>
<keyword evidence="7" id="KW-1185">Reference proteome</keyword>
<organism evidence="6 7">
    <name type="scientific">Molorchus minor</name>
    <dbReference type="NCBI Taxonomy" id="1323400"/>
    <lineage>
        <taxon>Eukaryota</taxon>
        <taxon>Metazoa</taxon>
        <taxon>Ecdysozoa</taxon>
        <taxon>Arthropoda</taxon>
        <taxon>Hexapoda</taxon>
        <taxon>Insecta</taxon>
        <taxon>Pterygota</taxon>
        <taxon>Neoptera</taxon>
        <taxon>Endopterygota</taxon>
        <taxon>Coleoptera</taxon>
        <taxon>Polyphaga</taxon>
        <taxon>Cucujiformia</taxon>
        <taxon>Chrysomeloidea</taxon>
        <taxon>Cerambycidae</taxon>
        <taxon>Lamiinae</taxon>
        <taxon>Monochamini</taxon>
        <taxon>Molorchus</taxon>
    </lineage>
</organism>
<keyword evidence="4" id="KW-0067">ATP-binding</keyword>
<proteinExistence type="predicted"/>
<comment type="caution">
    <text evidence="6">The sequence shown here is derived from an EMBL/GenBank/DDBJ whole genome shotgun (WGS) entry which is preliminary data.</text>
</comment>
<keyword evidence="2" id="KW-0378">Hydrolase</keyword>
<evidence type="ECO:0000256" key="1">
    <source>
        <dbReference type="ARBA" id="ARBA00022741"/>
    </source>
</evidence>
<dbReference type="EMBL" id="JAPWTJ010001691">
    <property type="protein sequence ID" value="KAJ8969929.1"/>
    <property type="molecule type" value="Genomic_DNA"/>
</dbReference>
<evidence type="ECO:0000256" key="2">
    <source>
        <dbReference type="ARBA" id="ARBA00022801"/>
    </source>
</evidence>
<sequence>MLRHFQQITDPDGPEDGQDGQEKEGHIIVLVTEGKEQQILKDCLIHKDNIAFHVLSSKELAKGLNSSSPRLIPPDIRPRCEKIHITVKKPALTRNSSIKDMFRNASSSSSEPTFSPDLELIEVPERIPKVEMLWNKKDPLDRNNSTSNIFSKNVEKLRSLQPINQVKHSKSSELLQLVDSKRYNIPSTQIGTSSQLTQNRKMKQGDIRTMFLKASEHEVPQSTKGDYCSGSKELFTEISNYLSIQMSLEDKKCSLCPDDFDCSKYNINIPNIEMSWIQLDDTSLDPKPEEIFDLALEDFVDKSLLTLTHRNKEDKIFKKLDLTQLEKMAENIKGNADITLEQMEDAIIEKTNDDLSFVEKSCVFEAPKNLGLLFSRYGASIIDETEITETKFPEQTITKRINEEELLGFFHLTSIADLFTNETKIGSSQETIIYSPDMFTDTFAGNKSEKPDFNEGQRSDDDFQLSPVLCKYNRSKTIKKKSYRVAKTPDKPNLQKLKLLRMRSNDEIDTPSKFTMNATKISSTPCVRKITNGNNDCGVNLKNISVDSVSKAKNETFKSILENSPKKSEINKVDIDIEDICDLSIFGISPIKDKRKKSPAIDFDIDDFCDLASFGITTQKKVDDNEIRKETKLNAVDDKDKSSSQSQWPITQILSYINKSDTQSVSLNSPENTTKPLKDVINKEAVSSQQIGSTKKKSRLCLNTTLEPFKSPPPKSQAKKSLNTLFNTIASDSTNSDDEFEEKSLNPVFKKPRLTQPRINVHNRNSHNSKASSVNRKNPFVADEAELSEDENVQVSDDEDDGDQSIYESSFVTDETQHVDTQMHARYLQSIKSPCNRGKFKIPTKPRFNVGNVYSQEVNHADDTYLDDSFVVFDEVEPSQHELSELEILEKKIERAEEEKEKAV</sequence>
<evidence type="ECO:0000313" key="7">
    <source>
        <dbReference type="Proteomes" id="UP001162164"/>
    </source>
</evidence>
<evidence type="ECO:0000256" key="4">
    <source>
        <dbReference type="ARBA" id="ARBA00022840"/>
    </source>
</evidence>
<feature type="region of interest" description="Disordered" evidence="5">
    <location>
        <begin position="731"/>
        <end position="779"/>
    </location>
</feature>
<dbReference type="PANTHER" id="PTHR14025">
    <property type="entry name" value="FANCONI ANEMIA GROUP M FANCM FAMILY MEMBER"/>
    <property type="match status" value="1"/>
</dbReference>
<dbReference type="PANTHER" id="PTHR14025:SF20">
    <property type="entry name" value="FANCONI ANEMIA GROUP M PROTEIN"/>
    <property type="match status" value="1"/>
</dbReference>
<evidence type="ECO:0000256" key="3">
    <source>
        <dbReference type="ARBA" id="ARBA00022806"/>
    </source>
</evidence>
<evidence type="ECO:0000256" key="5">
    <source>
        <dbReference type="SAM" id="MobiDB-lite"/>
    </source>
</evidence>
<name>A0ABQ9J050_9CUCU</name>
<gene>
    <name evidence="6" type="ORF">NQ317_016194</name>
</gene>